<organism evidence="2 3">
    <name type="scientific">Schizophyllum amplum</name>
    <dbReference type="NCBI Taxonomy" id="97359"/>
    <lineage>
        <taxon>Eukaryota</taxon>
        <taxon>Fungi</taxon>
        <taxon>Dikarya</taxon>
        <taxon>Basidiomycota</taxon>
        <taxon>Agaricomycotina</taxon>
        <taxon>Agaricomycetes</taxon>
        <taxon>Agaricomycetidae</taxon>
        <taxon>Agaricales</taxon>
        <taxon>Schizophyllaceae</taxon>
        <taxon>Schizophyllum</taxon>
    </lineage>
</organism>
<comment type="caution">
    <text evidence="2">The sequence shown here is derived from an EMBL/GenBank/DDBJ whole genome shotgun (WGS) entry which is preliminary data.</text>
</comment>
<dbReference type="SUPFAM" id="SSF81383">
    <property type="entry name" value="F-box domain"/>
    <property type="match status" value="1"/>
</dbReference>
<dbReference type="Pfam" id="PF12937">
    <property type="entry name" value="F-box-like"/>
    <property type="match status" value="1"/>
</dbReference>
<dbReference type="InterPro" id="IPR036047">
    <property type="entry name" value="F-box-like_dom_sf"/>
</dbReference>
<evidence type="ECO:0000313" key="3">
    <source>
        <dbReference type="Proteomes" id="UP000320762"/>
    </source>
</evidence>
<name>A0A550C504_9AGAR</name>
<dbReference type="Proteomes" id="UP000320762">
    <property type="component" value="Unassembled WGS sequence"/>
</dbReference>
<dbReference type="OrthoDB" id="3365698at2759"/>
<evidence type="ECO:0000313" key="2">
    <source>
        <dbReference type="EMBL" id="TRM59786.1"/>
    </source>
</evidence>
<dbReference type="AlphaFoldDB" id="A0A550C504"/>
<keyword evidence="3" id="KW-1185">Reference proteome</keyword>
<gene>
    <name evidence="2" type="ORF">BD626DRAFT_507252</name>
</gene>
<accession>A0A550C504</accession>
<dbReference type="InterPro" id="IPR001810">
    <property type="entry name" value="F-box_dom"/>
</dbReference>
<dbReference type="EMBL" id="VDMD01000026">
    <property type="protein sequence ID" value="TRM59786.1"/>
    <property type="molecule type" value="Genomic_DNA"/>
</dbReference>
<sequence>MSGVAAFSCDRPASLYTWKYEDDVLTYIADWKSPRKDTRKERQVTMISNILILWLRSATIPPDDMVYNLQVGNNRDRNSIMELHHAARRSPQDIRGVIERKIMGLLVRCCVRDAILAPVRRLPSELLQAIFVAAVSEERNPELQMRTRLRIACVSYHWRAVALATGEIWTNLACTYVFPSPLRRIPILKLCVERAGSRPLRVTVIRSFEEHESPKEREELLASIAHAEYA</sequence>
<reference evidence="2 3" key="1">
    <citation type="journal article" date="2019" name="New Phytol.">
        <title>Comparative genomics reveals unique wood-decay strategies and fruiting body development in the Schizophyllaceae.</title>
        <authorList>
            <person name="Almasi E."/>
            <person name="Sahu N."/>
            <person name="Krizsan K."/>
            <person name="Balint B."/>
            <person name="Kovacs G.M."/>
            <person name="Kiss B."/>
            <person name="Cseklye J."/>
            <person name="Drula E."/>
            <person name="Henrissat B."/>
            <person name="Nagy I."/>
            <person name="Chovatia M."/>
            <person name="Adam C."/>
            <person name="LaButti K."/>
            <person name="Lipzen A."/>
            <person name="Riley R."/>
            <person name="Grigoriev I.V."/>
            <person name="Nagy L.G."/>
        </authorList>
    </citation>
    <scope>NUCLEOTIDE SEQUENCE [LARGE SCALE GENOMIC DNA]</scope>
    <source>
        <strain evidence="2 3">NL-1724</strain>
    </source>
</reference>
<proteinExistence type="predicted"/>
<evidence type="ECO:0000259" key="1">
    <source>
        <dbReference type="Pfam" id="PF12937"/>
    </source>
</evidence>
<feature type="domain" description="F-box" evidence="1">
    <location>
        <begin position="120"/>
        <end position="174"/>
    </location>
</feature>
<protein>
    <recommendedName>
        <fullName evidence="1">F-box domain-containing protein</fullName>
    </recommendedName>
</protein>